<evidence type="ECO:0000313" key="1">
    <source>
        <dbReference type="EMBL" id="KAK3577794.1"/>
    </source>
</evidence>
<dbReference type="PANTHER" id="PTHR15493">
    <property type="entry name" value="F-BOX ONLY PROTEIN 5 AND 43"/>
    <property type="match status" value="1"/>
</dbReference>
<reference evidence="1" key="1">
    <citation type="journal article" date="2021" name="Genome Biol. Evol.">
        <title>A High-Quality Reference Genome for a Parasitic Bivalve with Doubly Uniparental Inheritance (Bivalvia: Unionida).</title>
        <authorList>
            <person name="Smith C.H."/>
        </authorList>
    </citation>
    <scope>NUCLEOTIDE SEQUENCE</scope>
    <source>
        <strain evidence="1">CHS0354</strain>
    </source>
</reference>
<evidence type="ECO:0000313" key="2">
    <source>
        <dbReference type="Proteomes" id="UP001195483"/>
    </source>
</evidence>
<dbReference type="Proteomes" id="UP001195483">
    <property type="component" value="Unassembled WGS sequence"/>
</dbReference>
<proteinExistence type="predicted"/>
<dbReference type="GO" id="GO:0045835">
    <property type="term" value="P:negative regulation of meiotic nuclear division"/>
    <property type="evidence" value="ECO:0007669"/>
    <property type="project" value="InterPro"/>
</dbReference>
<name>A0AAE0RQM7_9BIVA</name>
<comment type="caution">
    <text evidence="1">The sequence shown here is derived from an EMBL/GenBank/DDBJ whole genome shotgun (WGS) entry which is preliminary data.</text>
</comment>
<evidence type="ECO:0008006" key="3">
    <source>
        <dbReference type="Google" id="ProtNLM"/>
    </source>
</evidence>
<protein>
    <recommendedName>
        <fullName evidence="3">F-box domain-containing protein</fullName>
    </recommendedName>
</protein>
<organism evidence="1 2">
    <name type="scientific">Potamilus streckersoni</name>
    <dbReference type="NCBI Taxonomy" id="2493646"/>
    <lineage>
        <taxon>Eukaryota</taxon>
        <taxon>Metazoa</taxon>
        <taxon>Spiralia</taxon>
        <taxon>Lophotrochozoa</taxon>
        <taxon>Mollusca</taxon>
        <taxon>Bivalvia</taxon>
        <taxon>Autobranchia</taxon>
        <taxon>Heteroconchia</taxon>
        <taxon>Palaeoheterodonta</taxon>
        <taxon>Unionida</taxon>
        <taxon>Unionoidea</taxon>
        <taxon>Unionidae</taxon>
        <taxon>Ambleminae</taxon>
        <taxon>Lampsilini</taxon>
        <taxon>Potamilus</taxon>
    </lineage>
</organism>
<dbReference type="EMBL" id="JAEAOA010000062">
    <property type="protein sequence ID" value="KAK3577794.1"/>
    <property type="molecule type" value="Genomic_DNA"/>
</dbReference>
<dbReference type="AlphaFoldDB" id="A0AAE0RQM7"/>
<keyword evidence="2" id="KW-1185">Reference proteome</keyword>
<sequence>MEMEEGGGDFAEVMELPPEISNTRFTGPSGNTVITSTPHFSDELKQTAYEKMCLTNDSGFGDTSSLSHSPFPITTNFQIRRRLQESCTSDWDSSQIASPFFNSPDVNTLSLHVDMDIESENERHPEKCINERLQESPDNINMKEFNVNFSSIMQSVSLIETNIQLDRVIGRKMGLEKLDIMTELHIRNVRPVSDVLMQMHPEDLCRMCRVNQTWKTICETDISANQRRLKFLKERKPPSPAGSEKENYRNKMRLFEQRGITDTGGQWSQE</sequence>
<dbReference type="InterPro" id="IPR047147">
    <property type="entry name" value="FBX5_43"/>
</dbReference>
<reference evidence="1" key="3">
    <citation type="submission" date="2023-05" db="EMBL/GenBank/DDBJ databases">
        <authorList>
            <person name="Smith C.H."/>
        </authorList>
    </citation>
    <scope>NUCLEOTIDE SEQUENCE</scope>
    <source>
        <strain evidence="1">CHS0354</strain>
        <tissue evidence="1">Mantle</tissue>
    </source>
</reference>
<dbReference type="PANTHER" id="PTHR15493:SF9">
    <property type="entry name" value="GH14043P"/>
    <property type="match status" value="1"/>
</dbReference>
<dbReference type="CDD" id="cd22086">
    <property type="entry name" value="F-box_EMI"/>
    <property type="match status" value="1"/>
</dbReference>
<dbReference type="GO" id="GO:0007088">
    <property type="term" value="P:regulation of mitotic nuclear division"/>
    <property type="evidence" value="ECO:0007669"/>
    <property type="project" value="InterPro"/>
</dbReference>
<reference evidence="1" key="2">
    <citation type="journal article" date="2021" name="Genome Biol. Evol.">
        <title>Developing a high-quality reference genome for a parasitic bivalve with doubly uniparental inheritance (Bivalvia: Unionida).</title>
        <authorList>
            <person name="Smith C.H."/>
        </authorList>
    </citation>
    <scope>NUCLEOTIDE SEQUENCE</scope>
    <source>
        <strain evidence="1">CHS0354</strain>
        <tissue evidence="1">Mantle</tissue>
    </source>
</reference>
<gene>
    <name evidence="1" type="ORF">CHS0354_000211</name>
</gene>
<accession>A0AAE0RQM7</accession>
<dbReference type="GO" id="GO:0005634">
    <property type="term" value="C:nucleus"/>
    <property type="evidence" value="ECO:0007669"/>
    <property type="project" value="TreeGrafter"/>
</dbReference>